<evidence type="ECO:0000256" key="1">
    <source>
        <dbReference type="SAM" id="Phobius"/>
    </source>
</evidence>
<protein>
    <recommendedName>
        <fullName evidence="5">Phage coat protein</fullName>
    </recommendedName>
</protein>
<comment type="caution">
    <text evidence="3">The sequence shown here is derived from an EMBL/GenBank/DDBJ whole genome shotgun (WGS) entry which is preliminary data.</text>
</comment>
<dbReference type="InterPro" id="IPR008020">
    <property type="entry name" value="G8P"/>
</dbReference>
<feature type="signal peptide" evidence="2">
    <location>
        <begin position="1"/>
        <end position="29"/>
    </location>
</feature>
<proteinExistence type="predicted"/>
<organism evidence="3 4">
    <name type="scientific">Neisseria weixii</name>
    <dbReference type="NCBI Taxonomy" id="1853276"/>
    <lineage>
        <taxon>Bacteria</taxon>
        <taxon>Pseudomonadati</taxon>
        <taxon>Pseudomonadota</taxon>
        <taxon>Betaproteobacteria</taxon>
        <taxon>Neisseriales</taxon>
        <taxon>Neisseriaceae</taxon>
        <taxon>Neisseria</taxon>
    </lineage>
</organism>
<accession>A0A3N4MV88</accession>
<dbReference type="EMBL" id="RPFL01000078">
    <property type="protein sequence ID" value="RPD83119.1"/>
    <property type="molecule type" value="Genomic_DNA"/>
</dbReference>
<gene>
    <name evidence="3" type="ORF">EGK74_13455</name>
</gene>
<dbReference type="AlphaFoldDB" id="A0A3N4MV88"/>
<dbReference type="RefSeq" id="WP_123804740.1">
    <property type="nucleotide sequence ID" value="NZ_RPFL01000078.1"/>
</dbReference>
<evidence type="ECO:0000256" key="2">
    <source>
        <dbReference type="SAM" id="SignalP"/>
    </source>
</evidence>
<dbReference type="Pfam" id="PF05356">
    <property type="entry name" value="Phage_Coat_B"/>
    <property type="match status" value="1"/>
</dbReference>
<feature type="chain" id="PRO_5018200089" description="Phage coat protein" evidence="2">
    <location>
        <begin position="30"/>
        <end position="70"/>
    </location>
</feature>
<dbReference type="Proteomes" id="UP000272412">
    <property type="component" value="Unassembled WGS sequence"/>
</dbReference>
<reference evidence="3 4" key="1">
    <citation type="submission" date="2018-11" db="EMBL/GenBank/DDBJ databases">
        <title>Neisseria weixii sp. nov. isolated from the rectal contents of plateau pika (Ochotona cruzoniae).</title>
        <authorList>
            <person name="Zhang G."/>
        </authorList>
    </citation>
    <scope>NUCLEOTIDE SEQUENCE [LARGE SCALE GENOMIC DNA]</scope>
    <source>
        <strain evidence="3 4">10009</strain>
    </source>
</reference>
<evidence type="ECO:0000313" key="4">
    <source>
        <dbReference type="Proteomes" id="UP000272412"/>
    </source>
</evidence>
<evidence type="ECO:0000313" key="3">
    <source>
        <dbReference type="EMBL" id="RPD83119.1"/>
    </source>
</evidence>
<keyword evidence="1" id="KW-0812">Transmembrane</keyword>
<evidence type="ECO:0008006" key="5">
    <source>
        <dbReference type="Google" id="ProtNLM"/>
    </source>
</evidence>
<sequence>MNFINVCRKYGQKAALAAPLLTVGVAAHAALPEAAKTAISSGSADATEAGWLVIGALAAIFAIKLVKRFF</sequence>
<name>A0A3N4MV88_9NEIS</name>
<feature type="transmembrane region" description="Helical" evidence="1">
    <location>
        <begin position="49"/>
        <end position="66"/>
    </location>
</feature>
<keyword evidence="1" id="KW-0472">Membrane</keyword>
<keyword evidence="1" id="KW-1133">Transmembrane helix</keyword>
<keyword evidence="2" id="KW-0732">Signal</keyword>
<keyword evidence="4" id="KW-1185">Reference proteome</keyword>